<dbReference type="Pfam" id="PF09361">
    <property type="entry name" value="Phasin_2"/>
    <property type="match status" value="1"/>
</dbReference>
<accession>A0A1I3WNK5</accession>
<feature type="domain" description="Phasin" evidence="1">
    <location>
        <begin position="7"/>
        <end position="103"/>
    </location>
</feature>
<proteinExistence type="predicted"/>
<keyword evidence="3" id="KW-1185">Reference proteome</keyword>
<dbReference type="RefSeq" id="WP_091677725.1">
    <property type="nucleotide sequence ID" value="NZ_FOSN01000002.1"/>
</dbReference>
<organism evidence="2 3">
    <name type="scientific">Methylocapsa palsarum</name>
    <dbReference type="NCBI Taxonomy" id="1612308"/>
    <lineage>
        <taxon>Bacteria</taxon>
        <taxon>Pseudomonadati</taxon>
        <taxon>Pseudomonadota</taxon>
        <taxon>Alphaproteobacteria</taxon>
        <taxon>Hyphomicrobiales</taxon>
        <taxon>Beijerinckiaceae</taxon>
        <taxon>Methylocapsa</taxon>
    </lineage>
</organism>
<evidence type="ECO:0000313" key="2">
    <source>
        <dbReference type="EMBL" id="SFK09284.1"/>
    </source>
</evidence>
<sequence>MTNAYDDFQKFGKEQLEAVNASTSTLAKSWQAIAAETSDYSKKSIESSSAFLEKLLGAKSFDTAIQIQSEYAKTSYAGFIAQATKMSELYSALAKEAFKPVETAFAKVQGGKL</sequence>
<evidence type="ECO:0000259" key="1">
    <source>
        <dbReference type="Pfam" id="PF09361"/>
    </source>
</evidence>
<dbReference type="STRING" id="1612308.SAMN05444581_10231"/>
<dbReference type="EMBL" id="FOSN01000002">
    <property type="protein sequence ID" value="SFK09284.1"/>
    <property type="molecule type" value="Genomic_DNA"/>
</dbReference>
<dbReference type="OrthoDB" id="7678100at2"/>
<protein>
    <submittedName>
        <fullName evidence="2">Phasin protein</fullName>
    </submittedName>
</protein>
<dbReference type="AlphaFoldDB" id="A0A1I3WNK5"/>
<dbReference type="InterPro" id="IPR018968">
    <property type="entry name" value="Phasin"/>
</dbReference>
<evidence type="ECO:0000313" key="3">
    <source>
        <dbReference type="Proteomes" id="UP000198755"/>
    </source>
</evidence>
<gene>
    <name evidence="2" type="ORF">SAMN05444581_10231</name>
</gene>
<name>A0A1I3WNK5_9HYPH</name>
<reference evidence="2 3" key="1">
    <citation type="submission" date="2016-10" db="EMBL/GenBank/DDBJ databases">
        <authorList>
            <person name="de Groot N.N."/>
        </authorList>
    </citation>
    <scope>NUCLEOTIDE SEQUENCE [LARGE SCALE GENOMIC DNA]</scope>
    <source>
        <strain evidence="2 3">NE2</strain>
    </source>
</reference>
<dbReference type="Proteomes" id="UP000198755">
    <property type="component" value="Unassembled WGS sequence"/>
</dbReference>